<sequence>MSQLFQQLSPRLIDNLQVFLVTSCVIHTDLVRNKSGCLPTPYYGLYTQECCKLMPINTTKKHPDHTDSISSRAIR</sequence>
<accession>A0A834HZ84</accession>
<evidence type="ECO:0000313" key="1">
    <source>
        <dbReference type="EMBL" id="KAF7269271.1"/>
    </source>
</evidence>
<dbReference type="EMBL" id="JAACXV010014245">
    <property type="protein sequence ID" value="KAF7269271.1"/>
    <property type="molecule type" value="Genomic_DNA"/>
</dbReference>
<keyword evidence="2" id="KW-1185">Reference proteome</keyword>
<organism evidence="1 2">
    <name type="scientific">Rhynchophorus ferrugineus</name>
    <name type="common">Red palm weevil</name>
    <name type="synonym">Curculio ferrugineus</name>
    <dbReference type="NCBI Taxonomy" id="354439"/>
    <lineage>
        <taxon>Eukaryota</taxon>
        <taxon>Metazoa</taxon>
        <taxon>Ecdysozoa</taxon>
        <taxon>Arthropoda</taxon>
        <taxon>Hexapoda</taxon>
        <taxon>Insecta</taxon>
        <taxon>Pterygota</taxon>
        <taxon>Neoptera</taxon>
        <taxon>Endopterygota</taxon>
        <taxon>Coleoptera</taxon>
        <taxon>Polyphaga</taxon>
        <taxon>Cucujiformia</taxon>
        <taxon>Curculionidae</taxon>
        <taxon>Dryophthorinae</taxon>
        <taxon>Rhynchophorus</taxon>
    </lineage>
</organism>
<reference evidence="1" key="1">
    <citation type="submission" date="2020-08" db="EMBL/GenBank/DDBJ databases">
        <title>Genome sequencing and assembly of the red palm weevil Rhynchophorus ferrugineus.</title>
        <authorList>
            <person name="Dias G.B."/>
            <person name="Bergman C.M."/>
            <person name="Manee M."/>
        </authorList>
    </citation>
    <scope>NUCLEOTIDE SEQUENCE</scope>
    <source>
        <strain evidence="1">AA-2017</strain>
        <tissue evidence="1">Whole larva</tissue>
    </source>
</reference>
<comment type="caution">
    <text evidence="1">The sequence shown here is derived from an EMBL/GenBank/DDBJ whole genome shotgun (WGS) entry which is preliminary data.</text>
</comment>
<evidence type="ECO:0000313" key="2">
    <source>
        <dbReference type="Proteomes" id="UP000625711"/>
    </source>
</evidence>
<dbReference type="Proteomes" id="UP000625711">
    <property type="component" value="Unassembled WGS sequence"/>
</dbReference>
<gene>
    <name evidence="1" type="ORF">GWI33_017727</name>
</gene>
<name>A0A834HZ84_RHYFE</name>
<proteinExistence type="predicted"/>
<dbReference type="AlphaFoldDB" id="A0A834HZ84"/>
<protein>
    <submittedName>
        <fullName evidence="1">Uncharacterized protein</fullName>
    </submittedName>
</protein>